<evidence type="ECO:0000259" key="8">
    <source>
        <dbReference type="PROSITE" id="PS50811"/>
    </source>
</evidence>
<keyword evidence="5" id="KW-0804">Transcription</keyword>
<dbReference type="EMBL" id="CM029046">
    <property type="protein sequence ID" value="KAG2588932.1"/>
    <property type="molecule type" value="Genomic_DNA"/>
</dbReference>
<feature type="region of interest" description="Disordered" evidence="7">
    <location>
        <begin position="1"/>
        <end position="49"/>
    </location>
</feature>
<dbReference type="Gene3D" id="2.20.25.80">
    <property type="entry name" value="WRKY domain"/>
    <property type="match status" value="1"/>
</dbReference>
<feature type="compositionally biased region" description="Low complexity" evidence="7">
    <location>
        <begin position="26"/>
        <end position="43"/>
    </location>
</feature>
<keyword evidence="4" id="KW-0238">DNA-binding</keyword>
<dbReference type="GO" id="GO:0003700">
    <property type="term" value="F:DNA-binding transcription factor activity"/>
    <property type="evidence" value="ECO:0007669"/>
    <property type="project" value="InterPro"/>
</dbReference>
<dbReference type="Pfam" id="PF03106">
    <property type="entry name" value="WRKY"/>
    <property type="match status" value="1"/>
</dbReference>
<evidence type="ECO:0000313" key="10">
    <source>
        <dbReference type="Proteomes" id="UP000823388"/>
    </source>
</evidence>
<dbReference type="PANTHER" id="PTHR31221:SF360">
    <property type="entry name" value="WRKY DOMAIN-CONTAINING PROTEIN"/>
    <property type="match status" value="1"/>
</dbReference>
<evidence type="ECO:0000256" key="4">
    <source>
        <dbReference type="ARBA" id="ARBA00023125"/>
    </source>
</evidence>
<organism evidence="9 10">
    <name type="scientific">Panicum virgatum</name>
    <name type="common">Blackwell switchgrass</name>
    <dbReference type="NCBI Taxonomy" id="38727"/>
    <lineage>
        <taxon>Eukaryota</taxon>
        <taxon>Viridiplantae</taxon>
        <taxon>Streptophyta</taxon>
        <taxon>Embryophyta</taxon>
        <taxon>Tracheophyta</taxon>
        <taxon>Spermatophyta</taxon>
        <taxon>Magnoliopsida</taxon>
        <taxon>Liliopsida</taxon>
        <taxon>Poales</taxon>
        <taxon>Poaceae</taxon>
        <taxon>PACMAD clade</taxon>
        <taxon>Panicoideae</taxon>
        <taxon>Panicodae</taxon>
        <taxon>Paniceae</taxon>
        <taxon>Panicinae</taxon>
        <taxon>Panicum</taxon>
        <taxon>Panicum sect. Hiantes</taxon>
    </lineage>
</organism>
<evidence type="ECO:0000256" key="2">
    <source>
        <dbReference type="ARBA" id="ARBA00022737"/>
    </source>
</evidence>
<name>A0A8T0RRB1_PANVG</name>
<evidence type="ECO:0000313" key="9">
    <source>
        <dbReference type="EMBL" id="KAG2588932.1"/>
    </source>
</evidence>
<feature type="compositionally biased region" description="Basic and acidic residues" evidence="7">
    <location>
        <begin position="157"/>
        <end position="174"/>
    </location>
</feature>
<reference evidence="9" key="1">
    <citation type="submission" date="2020-05" db="EMBL/GenBank/DDBJ databases">
        <title>WGS assembly of Panicum virgatum.</title>
        <authorList>
            <person name="Lovell J.T."/>
            <person name="Jenkins J."/>
            <person name="Shu S."/>
            <person name="Juenger T.E."/>
            <person name="Schmutz J."/>
        </authorList>
    </citation>
    <scope>NUCLEOTIDE SEQUENCE</scope>
    <source>
        <strain evidence="9">AP13</strain>
    </source>
</reference>
<evidence type="ECO:0000256" key="5">
    <source>
        <dbReference type="ARBA" id="ARBA00023163"/>
    </source>
</evidence>
<evidence type="ECO:0000256" key="7">
    <source>
        <dbReference type="SAM" id="MobiDB-lite"/>
    </source>
</evidence>
<dbReference type="PROSITE" id="PS50811">
    <property type="entry name" value="WRKY"/>
    <property type="match status" value="1"/>
</dbReference>
<gene>
    <name evidence="9" type="ORF">PVAP13_5NG254300</name>
</gene>
<feature type="compositionally biased region" description="Polar residues" evidence="7">
    <location>
        <begin position="122"/>
        <end position="131"/>
    </location>
</feature>
<dbReference type="Proteomes" id="UP000823388">
    <property type="component" value="Chromosome 5N"/>
</dbReference>
<comment type="caution">
    <text evidence="9">The sequence shown here is derived from an EMBL/GenBank/DDBJ whole genome shotgun (WGS) entry which is preliminary data.</text>
</comment>
<dbReference type="SMART" id="SM00774">
    <property type="entry name" value="WRKY"/>
    <property type="match status" value="1"/>
</dbReference>
<dbReference type="GO" id="GO:0005634">
    <property type="term" value="C:nucleus"/>
    <property type="evidence" value="ECO:0007669"/>
    <property type="project" value="UniProtKB-SubCell"/>
</dbReference>
<dbReference type="InterPro" id="IPR003657">
    <property type="entry name" value="WRKY_dom"/>
</dbReference>
<keyword evidence="2" id="KW-0677">Repeat</keyword>
<accession>A0A8T0RRB1</accession>
<feature type="region of interest" description="Disordered" evidence="7">
    <location>
        <begin position="95"/>
        <end position="174"/>
    </location>
</feature>
<dbReference type="SUPFAM" id="SSF118290">
    <property type="entry name" value="WRKY DNA-binding domain"/>
    <property type="match status" value="1"/>
</dbReference>
<dbReference type="GO" id="GO:0043565">
    <property type="term" value="F:sequence-specific DNA binding"/>
    <property type="evidence" value="ECO:0007669"/>
    <property type="project" value="InterPro"/>
</dbReference>
<dbReference type="PANTHER" id="PTHR31221">
    <property type="entry name" value="WRKY TRANSCRIPTION FACTOR PROTEIN 1-RELATED"/>
    <property type="match status" value="1"/>
</dbReference>
<protein>
    <recommendedName>
        <fullName evidence="8">WRKY domain-containing protein</fullName>
    </recommendedName>
</protein>
<evidence type="ECO:0000256" key="1">
    <source>
        <dbReference type="ARBA" id="ARBA00004123"/>
    </source>
</evidence>
<dbReference type="AlphaFoldDB" id="A0A8T0RRB1"/>
<keyword evidence="10" id="KW-1185">Reference proteome</keyword>
<keyword evidence="6" id="KW-0539">Nucleus</keyword>
<evidence type="ECO:0000256" key="3">
    <source>
        <dbReference type="ARBA" id="ARBA00023015"/>
    </source>
</evidence>
<dbReference type="InterPro" id="IPR036576">
    <property type="entry name" value="WRKY_dom_sf"/>
</dbReference>
<proteinExistence type="predicted"/>
<keyword evidence="3" id="KW-0805">Transcription regulation</keyword>
<dbReference type="InterPro" id="IPR044810">
    <property type="entry name" value="WRKY_plant"/>
</dbReference>
<evidence type="ECO:0000256" key="6">
    <source>
        <dbReference type="ARBA" id="ARBA00023242"/>
    </source>
</evidence>
<sequence length="212" mass="23032">MATQTASFPTFKEEQQVEAVNKQSVAAGTNNNKASSGNNNSNTKLEDGYNWRKYGEEQVEGSENPRSYYKCTYRSCSMKKVERSLADGRITQIVYKGAHNHPKPLSTRRNSSGGVAAAEDQQAASGLSQTAGCGPEHSGATLENSSVTFSDDEAEDGSQRSDGGEPDAKRWMEKNSEASTFSACCFNFQCCAIPTFKQPSPICTAFSDWRCS</sequence>
<comment type="subcellular location">
    <subcellularLocation>
        <location evidence="1">Nucleus</location>
    </subcellularLocation>
</comment>
<feature type="domain" description="WRKY" evidence="8">
    <location>
        <begin position="40"/>
        <end position="104"/>
    </location>
</feature>
<dbReference type="FunFam" id="2.20.25.80:FF:000006">
    <property type="entry name" value="WRKY transcription factor"/>
    <property type="match status" value="1"/>
</dbReference>